<evidence type="ECO:0000313" key="6">
    <source>
        <dbReference type="EMBL" id="NSJ50509.1"/>
    </source>
</evidence>
<dbReference type="Pfam" id="PF08220">
    <property type="entry name" value="HTH_DeoR"/>
    <property type="match status" value="1"/>
</dbReference>
<dbReference type="RefSeq" id="WP_117555396.1">
    <property type="nucleotide sequence ID" value="NZ_BAABZL010000001.1"/>
</dbReference>
<name>A0AAX1SP35_9FIRM</name>
<dbReference type="AlphaFoldDB" id="A0AAX1SP35"/>
<dbReference type="EMBL" id="JAKNGE010000010">
    <property type="protein sequence ID" value="MCG4745721.1"/>
    <property type="molecule type" value="Genomic_DNA"/>
</dbReference>
<reference evidence="6" key="2">
    <citation type="submission" date="2020-02" db="EMBL/GenBank/DDBJ databases">
        <authorList>
            <person name="Littmann E."/>
            <person name="Sorbara M."/>
        </authorList>
    </citation>
    <scope>NUCLEOTIDE SEQUENCE</scope>
    <source>
        <strain evidence="6">MSK.1.17</strain>
    </source>
</reference>
<dbReference type="PANTHER" id="PTHR30363:SF44">
    <property type="entry name" value="AGA OPERON TRANSCRIPTIONAL REPRESSOR-RELATED"/>
    <property type="match status" value="1"/>
</dbReference>
<dbReference type="PROSITE" id="PS00894">
    <property type="entry name" value="HTH_DEOR_1"/>
    <property type="match status" value="1"/>
</dbReference>
<evidence type="ECO:0000313" key="5">
    <source>
        <dbReference type="EMBL" id="MCG4745721.1"/>
    </source>
</evidence>
<gene>
    <name evidence="6" type="ORF">G5B36_17630</name>
    <name evidence="5" type="ORF">L0N08_09895</name>
</gene>
<dbReference type="PROSITE" id="PS51000">
    <property type="entry name" value="HTH_DEOR_2"/>
    <property type="match status" value="1"/>
</dbReference>
<dbReference type="InterPro" id="IPR014036">
    <property type="entry name" value="DeoR-like_C"/>
</dbReference>
<evidence type="ECO:0000256" key="1">
    <source>
        <dbReference type="ARBA" id="ARBA00023015"/>
    </source>
</evidence>
<comment type="caution">
    <text evidence="5">The sequence shown here is derived from an EMBL/GenBank/DDBJ whole genome shotgun (WGS) entry which is preliminary data.</text>
</comment>
<dbReference type="Proteomes" id="UP001299608">
    <property type="component" value="Unassembled WGS sequence"/>
</dbReference>
<accession>A0AAX1SP35</accession>
<dbReference type="EMBL" id="JAAITT010000027">
    <property type="protein sequence ID" value="NSJ50509.1"/>
    <property type="molecule type" value="Genomic_DNA"/>
</dbReference>
<dbReference type="Gene3D" id="1.10.10.10">
    <property type="entry name" value="Winged helix-like DNA-binding domain superfamily/Winged helix DNA-binding domain"/>
    <property type="match status" value="1"/>
</dbReference>
<reference evidence="6 7" key="1">
    <citation type="journal article" date="2020" name="Cell Host Microbe">
        <title>Functional and Genomic Variation between Human-Derived Isolates of Lachnospiraceae Reveals Inter- and Intra-Species Diversity.</title>
        <authorList>
            <person name="Sorbara M.T."/>
            <person name="Littmann E.R."/>
            <person name="Fontana E."/>
            <person name="Moody T.U."/>
            <person name="Kohout C.E."/>
            <person name="Gjonbalaj M."/>
            <person name="Eaton V."/>
            <person name="Seok R."/>
            <person name="Leiner I.M."/>
            <person name="Pamer E.G."/>
        </authorList>
    </citation>
    <scope>NUCLEOTIDE SEQUENCE [LARGE SCALE GENOMIC DNA]</scope>
    <source>
        <strain evidence="6 7">MSK.1.17</strain>
    </source>
</reference>
<dbReference type="Proteomes" id="UP000669239">
    <property type="component" value="Unassembled WGS sequence"/>
</dbReference>
<dbReference type="SMART" id="SM01134">
    <property type="entry name" value="DeoRC"/>
    <property type="match status" value="1"/>
</dbReference>
<protein>
    <submittedName>
        <fullName evidence="5">DeoR/GlpR family DNA-binding transcription regulator</fullName>
    </submittedName>
    <submittedName>
        <fullName evidence="6">DeoR/GlpR transcriptional regulator</fullName>
    </submittedName>
</protein>
<dbReference type="InterPro" id="IPR036388">
    <property type="entry name" value="WH-like_DNA-bd_sf"/>
</dbReference>
<dbReference type="InterPro" id="IPR018356">
    <property type="entry name" value="Tscrpt_reg_HTH_DeoR_CS"/>
</dbReference>
<dbReference type="InterPro" id="IPR001034">
    <property type="entry name" value="DeoR_HTH"/>
</dbReference>
<dbReference type="InterPro" id="IPR036390">
    <property type="entry name" value="WH_DNA-bd_sf"/>
</dbReference>
<dbReference type="Gene3D" id="3.40.50.1360">
    <property type="match status" value="1"/>
</dbReference>
<keyword evidence="2 5" id="KW-0238">DNA-binding</keyword>
<proteinExistence type="predicted"/>
<evidence type="ECO:0000313" key="8">
    <source>
        <dbReference type="Proteomes" id="UP001299608"/>
    </source>
</evidence>
<evidence type="ECO:0000259" key="4">
    <source>
        <dbReference type="PROSITE" id="PS51000"/>
    </source>
</evidence>
<dbReference type="GO" id="GO:0003677">
    <property type="term" value="F:DNA binding"/>
    <property type="evidence" value="ECO:0007669"/>
    <property type="project" value="UniProtKB-KW"/>
</dbReference>
<dbReference type="InterPro" id="IPR050313">
    <property type="entry name" value="Carb_Metab_HTH_regulators"/>
</dbReference>
<dbReference type="PANTHER" id="PTHR30363">
    <property type="entry name" value="HTH-TYPE TRANSCRIPTIONAL REGULATOR SRLR-RELATED"/>
    <property type="match status" value="1"/>
</dbReference>
<dbReference type="GeneID" id="97205023"/>
<organism evidence="5 8">
    <name type="scientific">Enterocloster aldenensis</name>
    <dbReference type="NCBI Taxonomy" id="358742"/>
    <lineage>
        <taxon>Bacteria</taxon>
        <taxon>Bacillati</taxon>
        <taxon>Bacillota</taxon>
        <taxon>Clostridia</taxon>
        <taxon>Lachnospirales</taxon>
        <taxon>Lachnospiraceae</taxon>
        <taxon>Enterocloster</taxon>
    </lineage>
</organism>
<dbReference type="InterPro" id="IPR037171">
    <property type="entry name" value="NagB/RpiA_transferase-like"/>
</dbReference>
<evidence type="ECO:0000256" key="3">
    <source>
        <dbReference type="ARBA" id="ARBA00023163"/>
    </source>
</evidence>
<feature type="domain" description="HTH deoR-type" evidence="4">
    <location>
        <begin position="3"/>
        <end position="58"/>
    </location>
</feature>
<evidence type="ECO:0000313" key="7">
    <source>
        <dbReference type="Proteomes" id="UP000669239"/>
    </source>
</evidence>
<reference evidence="5" key="3">
    <citation type="submission" date="2022-01" db="EMBL/GenBank/DDBJ databases">
        <title>Collection of gut derived symbiotic bacterial strains cultured from healthy donors.</title>
        <authorList>
            <person name="Lin H."/>
            <person name="Kohout C."/>
            <person name="Waligurski E."/>
            <person name="Pamer E.G."/>
        </authorList>
    </citation>
    <scope>NUCLEOTIDE SEQUENCE</scope>
    <source>
        <strain evidence="5">DFI.6.55</strain>
    </source>
</reference>
<dbReference type="SUPFAM" id="SSF46785">
    <property type="entry name" value="Winged helix' DNA-binding domain"/>
    <property type="match status" value="1"/>
</dbReference>
<dbReference type="SUPFAM" id="SSF100950">
    <property type="entry name" value="NagB/RpiA/CoA transferase-like"/>
    <property type="match status" value="1"/>
</dbReference>
<sequence>MLAVHRRNEILDLIQKNQFISVRKLCSILFYSEATIRRDLEQLEKDGAIIRIRGGAMIREGLNIELPLNLRQVNNIRQKNAIAAKAAELIEDNDVLFFDTSSSVLSLLHHLDKFKNITVITNSLQTGSALTELKNCKVYSTGGASFSKARQSLVGVHARDYIRNFYAAKFFFSARSVSLKYGLTDSYEEEVEIKREMMNQSDMKILLADSSKINQKSFYHVCDLSDIDIMITDPGSTVTTPEWSQSIKKLVLCSPVISPEHPPQNDIK</sequence>
<keyword evidence="1" id="KW-0805">Transcription regulation</keyword>
<keyword evidence="3" id="KW-0804">Transcription</keyword>
<dbReference type="GO" id="GO:0003700">
    <property type="term" value="F:DNA-binding transcription factor activity"/>
    <property type="evidence" value="ECO:0007669"/>
    <property type="project" value="InterPro"/>
</dbReference>
<evidence type="ECO:0000256" key="2">
    <source>
        <dbReference type="ARBA" id="ARBA00023125"/>
    </source>
</evidence>
<keyword evidence="7" id="KW-1185">Reference proteome</keyword>
<dbReference type="PRINTS" id="PR00037">
    <property type="entry name" value="HTHLACR"/>
</dbReference>
<dbReference type="Pfam" id="PF00455">
    <property type="entry name" value="DeoRC"/>
    <property type="match status" value="1"/>
</dbReference>
<dbReference type="SMART" id="SM00420">
    <property type="entry name" value="HTH_DEOR"/>
    <property type="match status" value="1"/>
</dbReference>